<feature type="domain" description="PDZ" evidence="4">
    <location>
        <begin position="71"/>
        <end position="155"/>
    </location>
</feature>
<dbReference type="InterPro" id="IPR041489">
    <property type="entry name" value="PDZ_6"/>
</dbReference>
<evidence type="ECO:0000313" key="6">
    <source>
        <dbReference type="Proteomes" id="UP000823561"/>
    </source>
</evidence>
<dbReference type="PROSITE" id="PS50106">
    <property type="entry name" value="PDZ"/>
    <property type="match status" value="1"/>
</dbReference>
<organism evidence="5 6">
    <name type="scientific">Alosa alosa</name>
    <name type="common">allis shad</name>
    <dbReference type="NCBI Taxonomy" id="278164"/>
    <lineage>
        <taxon>Eukaryota</taxon>
        <taxon>Metazoa</taxon>
        <taxon>Chordata</taxon>
        <taxon>Craniata</taxon>
        <taxon>Vertebrata</taxon>
        <taxon>Euteleostomi</taxon>
        <taxon>Actinopterygii</taxon>
        <taxon>Neopterygii</taxon>
        <taxon>Teleostei</taxon>
        <taxon>Clupei</taxon>
        <taxon>Clupeiformes</taxon>
        <taxon>Clupeoidei</taxon>
        <taxon>Clupeidae</taxon>
        <taxon>Alosa</taxon>
    </lineage>
</organism>
<dbReference type="Pfam" id="PF17820">
    <property type="entry name" value="PDZ_6"/>
    <property type="match status" value="1"/>
</dbReference>
<dbReference type="GO" id="GO:0005737">
    <property type="term" value="C:cytoplasm"/>
    <property type="evidence" value="ECO:0007669"/>
    <property type="project" value="UniProtKB-SubCell"/>
</dbReference>
<evidence type="ECO:0000313" key="5">
    <source>
        <dbReference type="EMBL" id="KAG5267629.1"/>
    </source>
</evidence>
<dbReference type="InterPro" id="IPR052122">
    <property type="entry name" value="Intracell_Traff_Signaling_Reg"/>
</dbReference>
<dbReference type="SMART" id="SM00228">
    <property type="entry name" value="PDZ"/>
    <property type="match status" value="1"/>
</dbReference>
<keyword evidence="2" id="KW-0963">Cytoplasm</keyword>
<dbReference type="EMBL" id="JADWDJ010000017">
    <property type="protein sequence ID" value="KAG5267629.1"/>
    <property type="molecule type" value="Genomic_DNA"/>
</dbReference>
<dbReference type="Gene3D" id="2.30.42.10">
    <property type="match status" value="1"/>
</dbReference>
<evidence type="ECO:0000259" key="4">
    <source>
        <dbReference type="PROSITE" id="PS50106"/>
    </source>
</evidence>
<name>A0AAV6FXT9_9TELE</name>
<evidence type="ECO:0000256" key="2">
    <source>
        <dbReference type="ARBA" id="ARBA00022490"/>
    </source>
</evidence>
<protein>
    <recommendedName>
        <fullName evidence="4">PDZ domain-containing protein</fullName>
    </recommendedName>
</protein>
<dbReference type="InterPro" id="IPR036034">
    <property type="entry name" value="PDZ_sf"/>
</dbReference>
<feature type="region of interest" description="Disordered" evidence="3">
    <location>
        <begin position="31"/>
        <end position="56"/>
    </location>
</feature>
<dbReference type="PANTHER" id="PTHR15963:SF1">
    <property type="entry name" value="CYTOHESIN-INTERACTING PROTEIN"/>
    <property type="match status" value="1"/>
</dbReference>
<comment type="subcellular location">
    <subcellularLocation>
        <location evidence="1">Cytoplasm</location>
    </subcellularLocation>
</comment>
<feature type="compositionally biased region" description="Polar residues" evidence="3">
    <location>
        <begin position="44"/>
        <end position="56"/>
    </location>
</feature>
<dbReference type="InterPro" id="IPR001478">
    <property type="entry name" value="PDZ"/>
</dbReference>
<dbReference type="AlphaFoldDB" id="A0AAV6FXT9"/>
<keyword evidence="6" id="KW-1185">Reference proteome</keyword>
<feature type="region of interest" description="Disordered" evidence="3">
    <location>
        <begin position="206"/>
        <end position="230"/>
    </location>
</feature>
<dbReference type="SUPFAM" id="SSF50156">
    <property type="entry name" value="PDZ domain-like"/>
    <property type="match status" value="1"/>
</dbReference>
<gene>
    <name evidence="5" type="ORF">AALO_G00223860</name>
</gene>
<dbReference type="PANTHER" id="PTHR15963">
    <property type="entry name" value="GENERAL RECEPTOR FOR PHOSPHOINOSITIDES 1-ASSOCIATED SCAFFOLD PROTEIN-RELATED"/>
    <property type="match status" value="1"/>
</dbReference>
<comment type="caution">
    <text evidence="5">The sequence shown here is derived from an EMBL/GenBank/DDBJ whole genome shotgun (WGS) entry which is preliminary data.</text>
</comment>
<evidence type="ECO:0000256" key="3">
    <source>
        <dbReference type="SAM" id="MobiDB-lite"/>
    </source>
</evidence>
<proteinExistence type="predicted"/>
<dbReference type="Proteomes" id="UP000823561">
    <property type="component" value="Chromosome 17"/>
</dbReference>
<accession>A0AAV6FXT9</accession>
<sequence length="331" mass="36105">MMTRKPGKSFRKLVRRGNSVRDSLWGKLTSRHKHHGYTNPGDHNLNSNQGQDLMVNQSEPPLGCPATLRRSLVLEKEDDETFGFEIMCNDSPAEDLRVSVSCVSPDSPAEKAGMKPGDVLVSVNDVCITEFPHQHITDTILNSGLSIRLETVSAVMAKQLELKRRLWQLKCCLKEKSTEFYVLASREEQLTGEKLGNRLLGESQLSLSSLPGDDGSSCRSSSSGSRLSAWGSTDASSLCSVLEDLSFSPLAAVPSNGENRHSFTFLDSAHLSHLDAPSPLCLSSSELSTQVSFYRSPSKRRAKQGGGRNRFTGLFSNSQGSVAEEGVKVDV</sequence>
<reference evidence="5 6" key="1">
    <citation type="submission" date="2020-10" db="EMBL/GenBank/DDBJ databases">
        <title>Chromosome-scale genome assembly of the Allis shad, Alosa alosa.</title>
        <authorList>
            <person name="Margot Z."/>
            <person name="Christophe K."/>
            <person name="Cabau C."/>
            <person name="Louis A."/>
            <person name="Berthelot C."/>
            <person name="Parey E."/>
            <person name="Roest Crollius H."/>
            <person name="Montfort J."/>
            <person name="Robinson-Rechavi M."/>
            <person name="Bucao C."/>
            <person name="Bouchez O."/>
            <person name="Gislard M."/>
            <person name="Lluch J."/>
            <person name="Milhes M."/>
            <person name="Lampietro C."/>
            <person name="Lopez Roques C."/>
            <person name="Donnadieu C."/>
            <person name="Braasch I."/>
            <person name="Desvignes T."/>
            <person name="Postlethwait J."/>
            <person name="Bobe J."/>
            <person name="Guiguen Y."/>
        </authorList>
    </citation>
    <scope>NUCLEOTIDE SEQUENCE [LARGE SCALE GENOMIC DNA]</scope>
    <source>
        <strain evidence="5">M-15738</strain>
        <tissue evidence="5">Blood</tissue>
    </source>
</reference>
<evidence type="ECO:0000256" key="1">
    <source>
        <dbReference type="ARBA" id="ARBA00004496"/>
    </source>
</evidence>